<dbReference type="Gene3D" id="3.30.2310.20">
    <property type="entry name" value="RelE-like"/>
    <property type="match status" value="1"/>
</dbReference>
<organism evidence="1 2">
    <name type="scientific">Phocaeicola sartorii</name>
    <dbReference type="NCBI Taxonomy" id="671267"/>
    <lineage>
        <taxon>Bacteria</taxon>
        <taxon>Pseudomonadati</taxon>
        <taxon>Bacteroidota</taxon>
        <taxon>Bacteroidia</taxon>
        <taxon>Bacteroidales</taxon>
        <taxon>Bacteroidaceae</taxon>
        <taxon>Phocaeicola</taxon>
    </lineage>
</organism>
<evidence type="ECO:0000313" key="2">
    <source>
        <dbReference type="Proteomes" id="UP000310760"/>
    </source>
</evidence>
<dbReference type="AlphaFoldDB" id="A0A4S2FQZ6"/>
<accession>A0A4S2FQZ6</accession>
<evidence type="ECO:0000313" key="1">
    <source>
        <dbReference type="EMBL" id="TGY71576.1"/>
    </source>
</evidence>
<gene>
    <name evidence="1" type="ORF">E5339_06275</name>
</gene>
<reference evidence="1 2" key="1">
    <citation type="submission" date="2019-04" db="EMBL/GenBank/DDBJ databases">
        <title>Microbes associate with the intestines of laboratory mice.</title>
        <authorList>
            <person name="Navarre W."/>
            <person name="Wong E."/>
            <person name="Huang K."/>
            <person name="Tropini C."/>
            <person name="Ng K."/>
            <person name="Yu B."/>
        </authorList>
    </citation>
    <scope>NUCLEOTIDE SEQUENCE [LARGE SCALE GENOMIC DNA]</scope>
    <source>
        <strain evidence="1 2">NM22_B1</strain>
    </source>
</reference>
<dbReference type="Proteomes" id="UP000310760">
    <property type="component" value="Unassembled WGS sequence"/>
</dbReference>
<name>A0A4S2FQZ6_9BACT</name>
<comment type="caution">
    <text evidence="1">The sequence shown here is derived from an EMBL/GenBank/DDBJ whole genome shotgun (WGS) entry which is preliminary data.</text>
</comment>
<protein>
    <submittedName>
        <fullName evidence="1">Uncharacterized protein</fullName>
    </submittedName>
</protein>
<dbReference type="InterPro" id="IPR035093">
    <property type="entry name" value="RelE/ParE_toxin_dom_sf"/>
</dbReference>
<proteinExistence type="predicted"/>
<sequence>MVRQIHETKIERIFLQFLFFTNTRALYGILKRLINDKTLPTKYKAHIIENYKDCIECHIESLT</sequence>
<dbReference type="EMBL" id="SRYJ01000011">
    <property type="protein sequence ID" value="TGY71576.1"/>
    <property type="molecule type" value="Genomic_DNA"/>
</dbReference>